<dbReference type="GO" id="GO:0043161">
    <property type="term" value="P:proteasome-mediated ubiquitin-dependent protein catabolic process"/>
    <property type="evidence" value="ECO:0000318"/>
    <property type="project" value="GO_Central"/>
</dbReference>
<keyword evidence="4" id="KW-1185">Reference proteome</keyword>
<dbReference type="eggNOG" id="KOG2659">
    <property type="taxonomic scope" value="Eukaryota"/>
</dbReference>
<dbReference type="InterPro" id="IPR050618">
    <property type="entry name" value="Ubq-SigPath_Reg"/>
</dbReference>
<organism evidence="4">
    <name type="scientific">Selaginella moellendorffii</name>
    <name type="common">Spikemoss</name>
    <dbReference type="NCBI Taxonomy" id="88036"/>
    <lineage>
        <taxon>Eukaryota</taxon>
        <taxon>Viridiplantae</taxon>
        <taxon>Streptophyta</taxon>
        <taxon>Embryophyta</taxon>
        <taxon>Tracheophyta</taxon>
        <taxon>Lycopodiopsida</taxon>
        <taxon>Selaginellales</taxon>
        <taxon>Selaginellaceae</taxon>
        <taxon>Selaginella</taxon>
    </lineage>
</organism>
<accession>D8RG89</accession>
<feature type="compositionally biased region" description="Low complexity" evidence="1">
    <location>
        <begin position="291"/>
        <end position="303"/>
    </location>
</feature>
<dbReference type="KEGG" id="smo:SELMODRAFT_441046"/>
<reference evidence="3 4" key="1">
    <citation type="journal article" date="2011" name="Science">
        <title>The Selaginella genome identifies genetic changes associated with the evolution of vascular plants.</title>
        <authorList>
            <person name="Banks J.A."/>
            <person name="Nishiyama T."/>
            <person name="Hasebe M."/>
            <person name="Bowman J.L."/>
            <person name="Gribskov M."/>
            <person name="dePamphilis C."/>
            <person name="Albert V.A."/>
            <person name="Aono N."/>
            <person name="Aoyama T."/>
            <person name="Ambrose B.A."/>
            <person name="Ashton N.W."/>
            <person name="Axtell M.J."/>
            <person name="Barker E."/>
            <person name="Barker M.S."/>
            <person name="Bennetzen J.L."/>
            <person name="Bonawitz N.D."/>
            <person name="Chapple C."/>
            <person name="Cheng C."/>
            <person name="Correa L.G."/>
            <person name="Dacre M."/>
            <person name="DeBarry J."/>
            <person name="Dreyer I."/>
            <person name="Elias M."/>
            <person name="Engstrom E.M."/>
            <person name="Estelle M."/>
            <person name="Feng L."/>
            <person name="Finet C."/>
            <person name="Floyd S.K."/>
            <person name="Frommer W.B."/>
            <person name="Fujita T."/>
            <person name="Gramzow L."/>
            <person name="Gutensohn M."/>
            <person name="Harholt J."/>
            <person name="Hattori M."/>
            <person name="Heyl A."/>
            <person name="Hirai T."/>
            <person name="Hiwatashi Y."/>
            <person name="Ishikawa M."/>
            <person name="Iwata M."/>
            <person name="Karol K.G."/>
            <person name="Koehler B."/>
            <person name="Kolukisaoglu U."/>
            <person name="Kubo M."/>
            <person name="Kurata T."/>
            <person name="Lalonde S."/>
            <person name="Li K."/>
            <person name="Li Y."/>
            <person name="Litt A."/>
            <person name="Lyons E."/>
            <person name="Manning G."/>
            <person name="Maruyama T."/>
            <person name="Michael T.P."/>
            <person name="Mikami K."/>
            <person name="Miyazaki S."/>
            <person name="Morinaga S."/>
            <person name="Murata T."/>
            <person name="Mueller-Roeber B."/>
            <person name="Nelson D.R."/>
            <person name="Obara M."/>
            <person name="Oguri Y."/>
            <person name="Olmstead R.G."/>
            <person name="Onodera N."/>
            <person name="Petersen B.L."/>
            <person name="Pils B."/>
            <person name="Prigge M."/>
            <person name="Rensing S.A."/>
            <person name="Riano-Pachon D.M."/>
            <person name="Roberts A.W."/>
            <person name="Sato Y."/>
            <person name="Scheller H.V."/>
            <person name="Schulz B."/>
            <person name="Schulz C."/>
            <person name="Shakirov E.V."/>
            <person name="Shibagaki N."/>
            <person name="Shinohara N."/>
            <person name="Shippen D.E."/>
            <person name="Soerensen I."/>
            <person name="Sotooka R."/>
            <person name="Sugimoto N."/>
            <person name="Sugita M."/>
            <person name="Sumikawa N."/>
            <person name="Tanurdzic M."/>
            <person name="Theissen G."/>
            <person name="Ulvskov P."/>
            <person name="Wakazuki S."/>
            <person name="Weng J.K."/>
            <person name="Willats W.W."/>
            <person name="Wipf D."/>
            <person name="Wolf P.G."/>
            <person name="Yang L."/>
            <person name="Zimmer A.D."/>
            <person name="Zhu Q."/>
            <person name="Mitros T."/>
            <person name="Hellsten U."/>
            <person name="Loque D."/>
            <person name="Otillar R."/>
            <person name="Salamov A."/>
            <person name="Schmutz J."/>
            <person name="Shapiro H."/>
            <person name="Lindquist E."/>
            <person name="Lucas S."/>
            <person name="Rokhsar D."/>
            <person name="Grigoriev I.V."/>
        </authorList>
    </citation>
    <scope>NUCLEOTIDE SEQUENCE [LARGE SCALE GENOMIC DNA]</scope>
</reference>
<dbReference type="AlphaFoldDB" id="D8RG89"/>
<feature type="compositionally biased region" description="Low complexity" evidence="1">
    <location>
        <begin position="539"/>
        <end position="548"/>
    </location>
</feature>
<dbReference type="OMA" id="AHEWSIR"/>
<evidence type="ECO:0000313" key="3">
    <source>
        <dbReference type="EMBL" id="EFJ28998.1"/>
    </source>
</evidence>
<dbReference type="HOGENOM" id="CLU_024093_0_0_1"/>
<dbReference type="STRING" id="88036.D8RG89"/>
<evidence type="ECO:0000259" key="2">
    <source>
        <dbReference type="PROSITE" id="PS50897"/>
    </source>
</evidence>
<feature type="region of interest" description="Disordered" evidence="1">
    <location>
        <begin position="291"/>
        <end position="355"/>
    </location>
</feature>
<dbReference type="PANTHER" id="PTHR12864">
    <property type="entry name" value="RAN BINDING PROTEIN 9-RELATED"/>
    <property type="match status" value="1"/>
</dbReference>
<dbReference type="Proteomes" id="UP000001514">
    <property type="component" value="Unassembled WGS sequence"/>
</dbReference>
<dbReference type="Pfam" id="PF10607">
    <property type="entry name" value="CTLH"/>
    <property type="match status" value="2"/>
</dbReference>
<evidence type="ECO:0000256" key="1">
    <source>
        <dbReference type="SAM" id="MobiDB-lite"/>
    </source>
</evidence>
<evidence type="ECO:0000313" key="4">
    <source>
        <dbReference type="Proteomes" id="UP000001514"/>
    </source>
</evidence>
<dbReference type="InterPro" id="IPR006595">
    <property type="entry name" value="CTLH_C"/>
</dbReference>
<dbReference type="Gramene" id="EFJ28998">
    <property type="protein sequence ID" value="EFJ28998"/>
    <property type="gene ID" value="SELMODRAFT_441046"/>
</dbReference>
<dbReference type="InParanoid" id="D8RG89"/>
<dbReference type="FunCoup" id="D8RG89">
    <property type="interactions" value="1719"/>
</dbReference>
<dbReference type="PROSITE" id="PS50897">
    <property type="entry name" value="CTLH"/>
    <property type="match status" value="2"/>
</dbReference>
<feature type="domain" description="CTLH" evidence="2">
    <location>
        <begin position="42"/>
        <end position="98"/>
    </location>
</feature>
<name>D8RG89_SELML</name>
<dbReference type="InterPro" id="IPR024964">
    <property type="entry name" value="CTLH/CRA"/>
</dbReference>
<sequence>MEATAVNWGALDALVLDYCIAEELVVVEDDLVDDSSRGNVAARDAIRQIRSLIECGAITESVALLTKHASLLMQDQRFLFWLYKQHFIEILRGGGNAARLQAIECSRSQLGPCALNAYPEAYEEFKRVLLALIYDSDYQNSPVAEEWCEARRANLAATVASTLKAHMHADDPLFSLTICYLISVHNAYCMRKNLPLGDIASDILLKDRDPPPAFQDLSGEVQTFNEVDVQALAQAAELPRHDAIHSLRYTRGDVMAALKNELSRIRINTSILDKLVWEYCVYRGLINTSPEVSSSADSVASPSGRTTDAMDEDSSPRIGSGDTVCSRAEEADSSRSKNYRWKGRRSSKQQMAVGTPDAAFEKYRRSVQIRQLITEKKIPEAIQEVEHLDPCFFENHPQLLFQMKQVAFCALIEAGDHSRALEIARVDLGPLAAKHADLLKPLKETVLSLARNPGEACSNQTPVAALAASVQMTLSASLGIREPQLMKLMRTCLFAHTEWFKVQMCSDPFADLLQINLLKEEEGAPSKVSAQKAESGSAEEQQQQQVPPQEKPPFEESAILTIMEWMALPRGDAIQLLVDYHGSVEEVFAQLMG</sequence>
<dbReference type="EMBL" id="GL377578">
    <property type="protein sequence ID" value="EFJ28998.1"/>
    <property type="molecule type" value="Genomic_DNA"/>
</dbReference>
<proteinExistence type="predicted"/>
<dbReference type="SMART" id="SM00668">
    <property type="entry name" value="CTLH"/>
    <property type="match status" value="2"/>
</dbReference>
<dbReference type="GO" id="GO:0005737">
    <property type="term" value="C:cytoplasm"/>
    <property type="evidence" value="ECO:0000318"/>
    <property type="project" value="GO_Central"/>
</dbReference>
<dbReference type="GO" id="GO:0005634">
    <property type="term" value="C:nucleus"/>
    <property type="evidence" value="ECO:0000318"/>
    <property type="project" value="GO_Central"/>
</dbReference>
<gene>
    <name evidence="3" type="ORF">SELMODRAFT_441046</name>
</gene>
<feature type="region of interest" description="Disordered" evidence="1">
    <location>
        <begin position="525"/>
        <end position="553"/>
    </location>
</feature>
<protein>
    <recommendedName>
        <fullName evidence="2">CTLH domain-containing protein</fullName>
    </recommendedName>
</protein>
<feature type="compositionally biased region" description="Basic residues" evidence="1">
    <location>
        <begin position="337"/>
        <end position="347"/>
    </location>
</feature>
<feature type="domain" description="CTLH" evidence="2">
    <location>
        <begin position="362"/>
        <end position="419"/>
    </location>
</feature>